<evidence type="ECO:0008006" key="4">
    <source>
        <dbReference type="Google" id="ProtNLM"/>
    </source>
</evidence>
<dbReference type="Proteomes" id="UP000694406">
    <property type="component" value="Unplaced"/>
</dbReference>
<evidence type="ECO:0000313" key="2">
    <source>
        <dbReference type="Ensembl" id="ENSLLTP00000009221.1"/>
    </source>
</evidence>
<organism evidence="2 3">
    <name type="scientific">Laticauda laticaudata</name>
    <name type="common">Blue-ringed sea krait</name>
    <name type="synonym">Blue-lipped sea krait</name>
    <dbReference type="NCBI Taxonomy" id="8630"/>
    <lineage>
        <taxon>Eukaryota</taxon>
        <taxon>Metazoa</taxon>
        <taxon>Chordata</taxon>
        <taxon>Craniata</taxon>
        <taxon>Vertebrata</taxon>
        <taxon>Euteleostomi</taxon>
        <taxon>Lepidosauria</taxon>
        <taxon>Squamata</taxon>
        <taxon>Bifurcata</taxon>
        <taxon>Unidentata</taxon>
        <taxon>Episquamata</taxon>
        <taxon>Toxicofera</taxon>
        <taxon>Serpentes</taxon>
        <taxon>Colubroidea</taxon>
        <taxon>Elapidae</taxon>
        <taxon>Laticaudinae</taxon>
        <taxon>Laticauda</taxon>
    </lineage>
</organism>
<evidence type="ECO:0000313" key="3">
    <source>
        <dbReference type="Proteomes" id="UP000694406"/>
    </source>
</evidence>
<sequence length="72" mass="7949">MTGLPIPPLALSLVLLGPFAARTALWGWGFCCLLLLRGDDDKHSSTSHLPQHLHPSPPRRATQEECRDSFCL</sequence>
<accession>A0A8C5RZ16</accession>
<feature type="region of interest" description="Disordered" evidence="1">
    <location>
        <begin position="42"/>
        <end position="72"/>
    </location>
</feature>
<keyword evidence="3" id="KW-1185">Reference proteome</keyword>
<proteinExistence type="predicted"/>
<reference evidence="2" key="2">
    <citation type="submission" date="2025-09" db="UniProtKB">
        <authorList>
            <consortium name="Ensembl"/>
        </authorList>
    </citation>
    <scope>IDENTIFICATION</scope>
</reference>
<protein>
    <recommendedName>
        <fullName evidence="4">Secreted protein</fullName>
    </recommendedName>
</protein>
<dbReference type="Ensembl" id="ENSLLTT00000009570.1">
    <property type="protein sequence ID" value="ENSLLTP00000009221.1"/>
    <property type="gene ID" value="ENSLLTG00000007061.1"/>
</dbReference>
<dbReference type="AlphaFoldDB" id="A0A8C5RZ16"/>
<feature type="compositionally biased region" description="Basic and acidic residues" evidence="1">
    <location>
        <begin position="61"/>
        <end position="72"/>
    </location>
</feature>
<evidence type="ECO:0000256" key="1">
    <source>
        <dbReference type="SAM" id="MobiDB-lite"/>
    </source>
</evidence>
<reference evidence="2" key="1">
    <citation type="submission" date="2025-08" db="UniProtKB">
        <authorList>
            <consortium name="Ensembl"/>
        </authorList>
    </citation>
    <scope>IDENTIFICATION</scope>
</reference>
<name>A0A8C5RZ16_LATLA</name>